<feature type="domain" description="KilA-N DNA-binding" evidence="1">
    <location>
        <begin position="1"/>
        <end position="42"/>
    </location>
</feature>
<proteinExistence type="predicted"/>
<evidence type="ECO:0000313" key="2">
    <source>
        <dbReference type="EMBL" id="OKS87399.1"/>
    </source>
</evidence>
<protein>
    <recommendedName>
        <fullName evidence="1">KilA-N DNA-binding domain-containing protein</fullName>
    </recommendedName>
</protein>
<sequence length="64" mass="7547">MFDFDLASLYETENRALKQAVKRNILCFPDDFMFQLTKAEWQGKVVGLSQQLFPPINLELNFYL</sequence>
<comment type="caution">
    <text evidence="2">The sequence shown here is derived from an EMBL/GenBank/DDBJ whole genome shotgun (WGS) entry which is preliminary data.</text>
</comment>
<evidence type="ECO:0000259" key="1">
    <source>
        <dbReference type="Pfam" id="PF10543"/>
    </source>
</evidence>
<accession>A0A1Q6A054</accession>
<dbReference type="STRING" id="1302689.RG47T_2860"/>
<reference evidence="2 3" key="1">
    <citation type="submission" date="2016-11" db="EMBL/GenBank/DDBJ databases">
        <title>Whole Genome Sequencing of Mucilaginibacter polytrichastri RG4-7(T) isolated from the moss sample.</title>
        <authorList>
            <person name="Li Y."/>
        </authorList>
    </citation>
    <scope>NUCLEOTIDE SEQUENCE [LARGE SCALE GENOMIC DNA]</scope>
    <source>
        <strain evidence="2 3">RG4-7</strain>
    </source>
</reference>
<organism evidence="2 3">
    <name type="scientific">Mucilaginibacter polytrichastri</name>
    <dbReference type="NCBI Taxonomy" id="1302689"/>
    <lineage>
        <taxon>Bacteria</taxon>
        <taxon>Pseudomonadati</taxon>
        <taxon>Bacteroidota</taxon>
        <taxon>Sphingobacteriia</taxon>
        <taxon>Sphingobacteriales</taxon>
        <taxon>Sphingobacteriaceae</taxon>
        <taxon>Mucilaginibacter</taxon>
    </lineage>
</organism>
<dbReference type="InterPro" id="IPR018873">
    <property type="entry name" value="KilA-N_DNA-bd_domain"/>
</dbReference>
<dbReference type="Proteomes" id="UP000186720">
    <property type="component" value="Unassembled WGS sequence"/>
</dbReference>
<keyword evidence="3" id="KW-1185">Reference proteome</keyword>
<dbReference type="AlphaFoldDB" id="A0A1Q6A054"/>
<evidence type="ECO:0000313" key="3">
    <source>
        <dbReference type="Proteomes" id="UP000186720"/>
    </source>
</evidence>
<gene>
    <name evidence="2" type="ORF">RG47T_2860</name>
</gene>
<dbReference type="EMBL" id="MPPL01000001">
    <property type="protein sequence ID" value="OKS87399.1"/>
    <property type="molecule type" value="Genomic_DNA"/>
</dbReference>
<name>A0A1Q6A054_9SPHI</name>
<dbReference type="Pfam" id="PF10543">
    <property type="entry name" value="ORF6N"/>
    <property type="match status" value="1"/>
</dbReference>